<dbReference type="GO" id="GO:0007623">
    <property type="term" value="P:circadian rhythm"/>
    <property type="evidence" value="ECO:0007669"/>
    <property type="project" value="UniProtKB-ARBA"/>
</dbReference>
<dbReference type="GeneID" id="117652076"/>
<comment type="similarity">
    <text evidence="3">Belongs to the TO family.</text>
</comment>
<protein>
    <submittedName>
        <fullName evidence="6">Circadian clock-controlled protein-like</fullName>
    </submittedName>
</protein>
<dbReference type="Proteomes" id="UP000515158">
    <property type="component" value="Unplaced"/>
</dbReference>
<evidence type="ECO:0000313" key="6">
    <source>
        <dbReference type="RefSeq" id="XP_034252626.1"/>
    </source>
</evidence>
<dbReference type="GO" id="GO:0005615">
    <property type="term" value="C:extracellular space"/>
    <property type="evidence" value="ECO:0007669"/>
    <property type="project" value="TreeGrafter"/>
</dbReference>
<dbReference type="PANTHER" id="PTHR11008:SF32">
    <property type="entry name" value="CIRCADIAN CLOCK-CONTROLLED PROTEIN DAYWAKE-RELATED"/>
    <property type="match status" value="1"/>
</dbReference>
<dbReference type="Gene3D" id="3.15.10.30">
    <property type="entry name" value="Haemolymph juvenile hormone binding protein"/>
    <property type="match status" value="1"/>
</dbReference>
<sequence length="252" mass="27634">MLHRQGLLVLLAVVSVATAGKLPAHIMRCARTDPNVDQCLRAAVADALPKMKNGLPKLGVGPLDPLLISEMRLSQGSNSPVNLDLTFTNMSTTKFLDGVKVESIHFDLDKMVLTAESVTPTVLAVSKYSVKGKVLLLPITGTGDSRVELNDVKTSLRITGKRTKKSDGKDYFEITDVKANMVPKKMSLRLDNLFNGDKQLGDTMNKVLSENWELVFNEISPSLNTAYAELFRRPAHALFIHVPIDGIIPEKL</sequence>
<evidence type="ECO:0000256" key="2">
    <source>
        <dbReference type="ARBA" id="ARBA00023108"/>
    </source>
</evidence>
<keyword evidence="1 4" id="KW-0732">Signal</keyword>
<dbReference type="InParanoid" id="A0A6P9A8N7"/>
<dbReference type="RefSeq" id="XP_034252626.1">
    <property type="nucleotide sequence ID" value="XM_034396735.1"/>
</dbReference>
<dbReference type="InterPro" id="IPR038606">
    <property type="entry name" value="To_sf"/>
</dbReference>
<evidence type="ECO:0000256" key="4">
    <source>
        <dbReference type="SAM" id="SignalP"/>
    </source>
</evidence>
<accession>A0A6P9A8N7</accession>
<organism evidence="6">
    <name type="scientific">Thrips palmi</name>
    <name type="common">Melon thrips</name>
    <dbReference type="NCBI Taxonomy" id="161013"/>
    <lineage>
        <taxon>Eukaryota</taxon>
        <taxon>Metazoa</taxon>
        <taxon>Ecdysozoa</taxon>
        <taxon>Arthropoda</taxon>
        <taxon>Hexapoda</taxon>
        <taxon>Insecta</taxon>
        <taxon>Pterygota</taxon>
        <taxon>Neoptera</taxon>
        <taxon>Paraneoptera</taxon>
        <taxon>Thysanoptera</taxon>
        <taxon>Terebrantia</taxon>
        <taxon>Thripoidea</taxon>
        <taxon>Thripidae</taxon>
        <taxon>Thrips</taxon>
    </lineage>
</organism>
<feature type="chain" id="PRO_5028139911" evidence="4">
    <location>
        <begin position="20"/>
        <end position="252"/>
    </location>
</feature>
<dbReference type="FunFam" id="3.15.10.30:FF:000001">
    <property type="entry name" value="Takeout-like protein 1"/>
    <property type="match status" value="1"/>
</dbReference>
<dbReference type="KEGG" id="tpal:117652076"/>
<evidence type="ECO:0000256" key="1">
    <source>
        <dbReference type="ARBA" id="ARBA00022729"/>
    </source>
</evidence>
<reference evidence="6" key="1">
    <citation type="submission" date="2025-08" db="UniProtKB">
        <authorList>
            <consortium name="RefSeq"/>
        </authorList>
    </citation>
    <scope>IDENTIFICATION</scope>
    <source>
        <tissue evidence="6">Total insect</tissue>
    </source>
</reference>
<dbReference type="SMART" id="SM00700">
    <property type="entry name" value="JHBP"/>
    <property type="match status" value="1"/>
</dbReference>
<dbReference type="OrthoDB" id="8190514at2759"/>
<dbReference type="PANTHER" id="PTHR11008">
    <property type="entry name" value="PROTEIN TAKEOUT-LIKE PROTEIN"/>
    <property type="match status" value="1"/>
</dbReference>
<gene>
    <name evidence="6" type="primary">LOC117652076</name>
</gene>
<evidence type="ECO:0000256" key="3">
    <source>
        <dbReference type="ARBA" id="ARBA00060902"/>
    </source>
</evidence>
<dbReference type="InterPro" id="IPR010562">
    <property type="entry name" value="Haemolymph_juvenile_hormone-bd"/>
</dbReference>
<keyword evidence="5" id="KW-1185">Reference proteome</keyword>
<keyword evidence="2" id="KW-0090">Biological rhythms</keyword>
<name>A0A6P9A8N7_THRPL</name>
<evidence type="ECO:0000313" key="5">
    <source>
        <dbReference type="Proteomes" id="UP000515158"/>
    </source>
</evidence>
<feature type="signal peptide" evidence="4">
    <location>
        <begin position="1"/>
        <end position="19"/>
    </location>
</feature>
<proteinExistence type="inferred from homology"/>
<dbReference type="Pfam" id="PF06585">
    <property type="entry name" value="JHBP"/>
    <property type="match status" value="1"/>
</dbReference>
<dbReference type="AlphaFoldDB" id="A0A6P9A8N7"/>